<evidence type="ECO:0000256" key="1">
    <source>
        <dbReference type="SAM" id="MobiDB-lite"/>
    </source>
</evidence>
<dbReference type="AlphaFoldDB" id="A0A9P8I609"/>
<organism evidence="2 3">
    <name type="scientific">Glutinoglossum americanum</name>
    <dbReference type="NCBI Taxonomy" id="1670608"/>
    <lineage>
        <taxon>Eukaryota</taxon>
        <taxon>Fungi</taxon>
        <taxon>Dikarya</taxon>
        <taxon>Ascomycota</taxon>
        <taxon>Pezizomycotina</taxon>
        <taxon>Geoglossomycetes</taxon>
        <taxon>Geoglossales</taxon>
        <taxon>Geoglossaceae</taxon>
        <taxon>Glutinoglossum</taxon>
    </lineage>
</organism>
<sequence length="120" mass="12743">MAAIDKYHSQAPPPQYPDAVYTQQQRDGPAGPPLPYQQGPYPPPAEYYGQQPYQYGPPPPQGYYGYGPPPPQGMYYQQGPPPNTQGYFADGRGGGSGGSGGLCAAVLAALACCCCLDFMF</sequence>
<feature type="region of interest" description="Disordered" evidence="1">
    <location>
        <begin position="1"/>
        <end position="91"/>
    </location>
</feature>
<feature type="compositionally biased region" description="Pro residues" evidence="1">
    <location>
        <begin position="30"/>
        <end position="45"/>
    </location>
</feature>
<comment type="caution">
    <text evidence="2">The sequence shown here is derived from an EMBL/GenBank/DDBJ whole genome shotgun (WGS) entry which is preliminary data.</text>
</comment>
<name>A0A9P8I609_9PEZI</name>
<keyword evidence="3" id="KW-1185">Reference proteome</keyword>
<proteinExistence type="predicted"/>
<dbReference type="GO" id="GO:0016020">
    <property type="term" value="C:membrane"/>
    <property type="evidence" value="ECO:0007669"/>
    <property type="project" value="UniProtKB-SubCell"/>
</dbReference>
<evidence type="ECO:0000313" key="3">
    <source>
        <dbReference type="Proteomes" id="UP000698800"/>
    </source>
</evidence>
<protein>
    <recommendedName>
        <fullName evidence="4">Cysteine-rich transmembrane CYSTM domain-containing protein</fullName>
    </recommendedName>
</protein>
<accession>A0A9P8I609</accession>
<reference evidence="2" key="1">
    <citation type="submission" date="2021-03" db="EMBL/GenBank/DDBJ databases">
        <title>Comparative genomics and phylogenomic investigation of the class Geoglossomycetes provide insights into ecological specialization and systematics.</title>
        <authorList>
            <person name="Melie T."/>
            <person name="Pirro S."/>
            <person name="Miller A.N."/>
            <person name="Quandt A."/>
        </authorList>
    </citation>
    <scope>NUCLEOTIDE SEQUENCE</scope>
    <source>
        <strain evidence="2">GBOQ0MN5Z8</strain>
    </source>
</reference>
<dbReference type="Proteomes" id="UP000698800">
    <property type="component" value="Unassembled WGS sequence"/>
</dbReference>
<evidence type="ECO:0000313" key="2">
    <source>
        <dbReference type="EMBL" id="KAH0541444.1"/>
    </source>
</evidence>
<gene>
    <name evidence="2" type="ORF">FGG08_004053</name>
</gene>
<feature type="compositionally biased region" description="Pro residues" evidence="1">
    <location>
        <begin position="55"/>
        <end position="72"/>
    </location>
</feature>
<dbReference type="EMBL" id="JAGHQL010000078">
    <property type="protein sequence ID" value="KAH0541444.1"/>
    <property type="molecule type" value="Genomic_DNA"/>
</dbReference>
<evidence type="ECO:0008006" key="4">
    <source>
        <dbReference type="Google" id="ProtNLM"/>
    </source>
</evidence>